<reference evidence="1 2" key="1">
    <citation type="journal article" date="2016" name="Nat. Commun.">
        <title>Thousands of microbial genomes shed light on interconnected biogeochemical processes in an aquifer system.</title>
        <authorList>
            <person name="Anantharaman K."/>
            <person name="Brown C.T."/>
            <person name="Hug L.A."/>
            <person name="Sharon I."/>
            <person name="Castelle C.J."/>
            <person name="Probst A.J."/>
            <person name="Thomas B.C."/>
            <person name="Singh A."/>
            <person name="Wilkins M.J."/>
            <person name="Karaoz U."/>
            <person name="Brodie E.L."/>
            <person name="Williams K.H."/>
            <person name="Hubbard S.S."/>
            <person name="Banfield J.F."/>
        </authorList>
    </citation>
    <scope>NUCLEOTIDE SEQUENCE [LARGE SCALE GENOMIC DNA]</scope>
</reference>
<dbReference type="AlphaFoldDB" id="A0A1F7Y3J8"/>
<dbReference type="EMBL" id="MGGE01000002">
    <property type="protein sequence ID" value="OGM21893.1"/>
    <property type="molecule type" value="Genomic_DNA"/>
</dbReference>
<accession>A0A1F7Y3J8</accession>
<comment type="caution">
    <text evidence="1">The sequence shown here is derived from an EMBL/GenBank/DDBJ whole genome shotgun (WGS) entry which is preliminary data.</text>
</comment>
<sequence>MNKLKKTLMDIKRTGIDFILTRFFQSYNKISDLDILVKGSDFEKLIIAMQNLGYEEFSHDQALGGRIKGMQKNLVKKGRIKIDLHKDFTWRKSKYIDAKIIWDSKAKDKIGEIEVYRPSNKVNTFLVYVNILFEKTYITADERNILKHKKTLIEKEFITQAKKHNWEVSLRKLISWLEKTKNLDFPVFLPLSLVLYTYFEKFVKERRIDVTSFLYYVFFRTRYFITGKLPY</sequence>
<dbReference type="Proteomes" id="UP000178419">
    <property type="component" value="Unassembled WGS sequence"/>
</dbReference>
<evidence type="ECO:0000313" key="2">
    <source>
        <dbReference type="Proteomes" id="UP000178419"/>
    </source>
</evidence>
<evidence type="ECO:0000313" key="1">
    <source>
        <dbReference type="EMBL" id="OGM21893.1"/>
    </source>
</evidence>
<name>A0A1F7Y3J8_9BACT</name>
<organism evidence="1 2">
    <name type="scientific">Candidatus Woesebacteria bacterium RIFCSPHIGHO2_01_FULL_38_9</name>
    <dbReference type="NCBI Taxonomy" id="1802492"/>
    <lineage>
        <taxon>Bacteria</taxon>
        <taxon>Candidatus Woeseibacteriota</taxon>
    </lineage>
</organism>
<dbReference type="InterPro" id="IPR039498">
    <property type="entry name" value="NTP_transf_5"/>
</dbReference>
<protein>
    <submittedName>
        <fullName evidence="1">Uncharacterized protein</fullName>
    </submittedName>
</protein>
<gene>
    <name evidence="1" type="ORF">A2714_04200</name>
</gene>
<dbReference type="Pfam" id="PF14907">
    <property type="entry name" value="NTP_transf_5"/>
    <property type="match status" value="1"/>
</dbReference>
<proteinExistence type="predicted"/>